<dbReference type="SUPFAM" id="SSF54001">
    <property type="entry name" value="Cysteine proteinases"/>
    <property type="match status" value="1"/>
</dbReference>
<feature type="compositionally biased region" description="Polar residues" evidence="6">
    <location>
        <begin position="135"/>
        <end position="146"/>
    </location>
</feature>
<proteinExistence type="inferred from homology"/>
<dbReference type="Ensembl" id="ENSPKIT00000027267.1">
    <property type="protein sequence ID" value="ENSPKIP00000003308.1"/>
    <property type="gene ID" value="ENSPKIG00000020865.1"/>
</dbReference>
<accession>A0A3B3QAW3</accession>
<evidence type="ECO:0000259" key="7">
    <source>
        <dbReference type="PROSITE" id="PS50600"/>
    </source>
</evidence>
<feature type="compositionally biased region" description="Basic and acidic residues" evidence="6">
    <location>
        <begin position="275"/>
        <end position="284"/>
    </location>
</feature>
<dbReference type="OrthoDB" id="442460at2759"/>
<dbReference type="KEGG" id="pki:111838257"/>
<feature type="compositionally biased region" description="Polar residues" evidence="6">
    <location>
        <begin position="170"/>
        <end position="184"/>
    </location>
</feature>
<dbReference type="AlphaFoldDB" id="A0A3B3QAW3"/>
<feature type="compositionally biased region" description="Basic and acidic residues" evidence="6">
    <location>
        <begin position="220"/>
        <end position="249"/>
    </location>
</feature>
<dbReference type="GO" id="GO:0070139">
    <property type="term" value="F:SUMO-specific endopeptidase activity"/>
    <property type="evidence" value="ECO:0007669"/>
    <property type="project" value="TreeGrafter"/>
</dbReference>
<feature type="region of interest" description="Disordered" evidence="6">
    <location>
        <begin position="34"/>
        <end position="88"/>
    </location>
</feature>
<dbReference type="InterPro" id="IPR038765">
    <property type="entry name" value="Papain-like_cys_pep_sf"/>
</dbReference>
<dbReference type="PANTHER" id="PTHR46896:SF2">
    <property type="entry name" value="SENTRIN-SPECIFIC PROTEASE 7"/>
    <property type="match status" value="1"/>
</dbReference>
<evidence type="ECO:0000313" key="9">
    <source>
        <dbReference type="Proteomes" id="UP000261540"/>
    </source>
</evidence>
<dbReference type="PANTHER" id="PTHR46896">
    <property type="entry name" value="SENTRIN-SPECIFIC PROTEASE"/>
    <property type="match status" value="1"/>
</dbReference>
<sequence>MTALVMDQGKTSSDRLAVPSLGNTFRIPKRRFPASGAGVEMESPLSRLPESSSLKQVQWGRLSQGRRRSRGLGQLDGTRSSDVSQMSNASRMDRVALLGVLKVAPPQEMHSEAVRLHVSSLQSDPVTRHKRTAPQPCSDTWVQTSARRPLPPRPQSSPLKRFRPKRASDTLCQDENLQGASSSPEGRRSNVGLRGSLQLEQEREVGEKMILEYSGSSPGELKRSFPSDGIKEEERDRRAILGPKMKVEDTGVTVESSNPTGLPRSSAPHHPSRTRGKESVDKRVSLAAPAGSVAGSEVALLLRKDPKRVSGASQRHRLQVEKVVPPIRPRKPSLRPTEPIVLSSDEEEVEKDGRSQRHGISRSRSAAASKDELAAEKGAGAQTEKRDKRQEAESRTSASGLRAGGPTGSSENYSEESSLVELQFLTLHAGGAVVEANGNIMVTADCLIVTVKDPSSEAVASLALVPSELRGYGAWAGQPSALLLFLWVSEAQARLVQRELTAVRPLVRPEQACPFLLLTLKESADGLQGALLASLLDVMGQRCARLTVRLALSRDRAVALVQSSSWSKTLLPLLESKSSPALDKQDQVELTSWCPQLGGLTRRSLRRAGISASQELSPSRRLIQYPPPPSKGGITVRMEDLDCLNSGEFLNDVVIDFYLKFLMQEKVPKGMAERSHIFSSFFYKQLTRRGGAGEEQAGVSPKRRRHHRVRTWTRNVDIFNKDFLFLPVNQEAHWYLVVICFPWLESPVREDWGIQSAHGNSGVEKNRRFQAGGPATDDGKETAESNSADVRRGGETCKGGPEAGPHVARATPSSLPECTQLGCQRKTVCKRPCILIMDSLKLSRHEQIFTLLREYLEVEWEVRRGTAHGFTAERVLGSHCRVPLQDNSSDCGLYLLQYAESFLQVAAHPPIAPDPFTVEHV</sequence>
<dbReference type="InterPro" id="IPR003653">
    <property type="entry name" value="Peptidase_C48_C"/>
</dbReference>
<comment type="similarity">
    <text evidence="1">Belongs to the peptidase C48 family.</text>
</comment>
<keyword evidence="3" id="KW-0645">Protease</keyword>
<feature type="region of interest" description="Disordered" evidence="6">
    <location>
        <begin position="211"/>
        <end position="284"/>
    </location>
</feature>
<dbReference type="GO" id="GO:0005737">
    <property type="term" value="C:cytoplasm"/>
    <property type="evidence" value="ECO:0007669"/>
    <property type="project" value="TreeGrafter"/>
</dbReference>
<evidence type="ECO:0000256" key="3">
    <source>
        <dbReference type="ARBA" id="ARBA00022670"/>
    </source>
</evidence>
<reference evidence="8" key="2">
    <citation type="submission" date="2025-09" db="UniProtKB">
        <authorList>
            <consortium name="Ensembl"/>
        </authorList>
    </citation>
    <scope>IDENTIFICATION</scope>
</reference>
<feature type="compositionally biased region" description="Basic and acidic residues" evidence="6">
    <location>
        <begin position="383"/>
        <end position="394"/>
    </location>
</feature>
<evidence type="ECO:0000256" key="5">
    <source>
        <dbReference type="ARBA" id="ARBA00022801"/>
    </source>
</evidence>
<dbReference type="Gene3D" id="1.10.418.20">
    <property type="match status" value="1"/>
</dbReference>
<evidence type="ECO:0000256" key="1">
    <source>
        <dbReference type="ARBA" id="ARBA00005234"/>
    </source>
</evidence>
<dbReference type="STRING" id="1676925.ENSPKIP00000003308"/>
<evidence type="ECO:0000256" key="2">
    <source>
        <dbReference type="ARBA" id="ARBA00022553"/>
    </source>
</evidence>
<keyword evidence="4" id="KW-0833">Ubl conjugation pathway</keyword>
<organism evidence="8 9">
    <name type="scientific">Paramormyrops kingsleyae</name>
    <dbReference type="NCBI Taxonomy" id="1676925"/>
    <lineage>
        <taxon>Eukaryota</taxon>
        <taxon>Metazoa</taxon>
        <taxon>Chordata</taxon>
        <taxon>Craniata</taxon>
        <taxon>Vertebrata</taxon>
        <taxon>Euteleostomi</taxon>
        <taxon>Actinopterygii</taxon>
        <taxon>Neopterygii</taxon>
        <taxon>Teleostei</taxon>
        <taxon>Osteoglossocephala</taxon>
        <taxon>Osteoglossomorpha</taxon>
        <taxon>Osteoglossiformes</taxon>
        <taxon>Mormyridae</taxon>
        <taxon>Paramormyrops</taxon>
    </lineage>
</organism>
<dbReference type="GO" id="GO:0006508">
    <property type="term" value="P:proteolysis"/>
    <property type="evidence" value="ECO:0007669"/>
    <property type="project" value="UniProtKB-KW"/>
</dbReference>
<feature type="region of interest" description="Disordered" evidence="6">
    <location>
        <begin position="120"/>
        <end position="198"/>
    </location>
</feature>
<dbReference type="Pfam" id="PF02902">
    <property type="entry name" value="Peptidase_C48"/>
    <property type="match status" value="1"/>
</dbReference>
<evidence type="ECO:0000256" key="4">
    <source>
        <dbReference type="ARBA" id="ARBA00022786"/>
    </source>
</evidence>
<keyword evidence="9" id="KW-1185">Reference proteome</keyword>
<feature type="compositionally biased region" description="Basic and acidic residues" evidence="6">
    <location>
        <begin position="777"/>
        <end position="795"/>
    </location>
</feature>
<reference evidence="8" key="1">
    <citation type="submission" date="2025-08" db="UniProtKB">
        <authorList>
            <consortium name="Ensembl"/>
        </authorList>
    </citation>
    <scope>IDENTIFICATION</scope>
</reference>
<dbReference type="GeneTree" id="ENSGT00940000157308"/>
<dbReference type="GO" id="GO:0005634">
    <property type="term" value="C:nucleus"/>
    <property type="evidence" value="ECO:0007669"/>
    <property type="project" value="TreeGrafter"/>
</dbReference>
<keyword evidence="5" id="KW-0378">Hydrolase</keyword>
<dbReference type="PROSITE" id="PS50600">
    <property type="entry name" value="ULP_PROTEASE"/>
    <property type="match status" value="1"/>
</dbReference>
<name>A0A3B3QAW3_9TELE</name>
<dbReference type="GO" id="GO:0016926">
    <property type="term" value="P:protein desumoylation"/>
    <property type="evidence" value="ECO:0007669"/>
    <property type="project" value="TreeGrafter"/>
</dbReference>
<evidence type="ECO:0000256" key="6">
    <source>
        <dbReference type="SAM" id="MobiDB-lite"/>
    </source>
</evidence>
<feature type="compositionally biased region" description="Low complexity" evidence="6">
    <location>
        <begin position="42"/>
        <end position="54"/>
    </location>
</feature>
<feature type="region of interest" description="Disordered" evidence="6">
    <location>
        <begin position="757"/>
        <end position="811"/>
    </location>
</feature>
<dbReference type="Gene3D" id="3.30.310.130">
    <property type="entry name" value="Ubiquitin-related"/>
    <property type="match status" value="1"/>
</dbReference>
<dbReference type="Proteomes" id="UP000261540">
    <property type="component" value="Unplaced"/>
</dbReference>
<evidence type="ECO:0000313" key="8">
    <source>
        <dbReference type="Ensembl" id="ENSPKIP00000003308.1"/>
    </source>
</evidence>
<dbReference type="FunFam" id="1.10.418.20:FF:000004">
    <property type="entry name" value="sentrin-specific protease 7 isoform X1"/>
    <property type="match status" value="1"/>
</dbReference>
<feature type="compositionally biased region" description="Polar residues" evidence="6">
    <location>
        <begin position="77"/>
        <end position="88"/>
    </location>
</feature>
<dbReference type="InterPro" id="IPR051947">
    <property type="entry name" value="Sentrin-specific_protease"/>
</dbReference>
<feature type="region of interest" description="Disordered" evidence="6">
    <location>
        <begin position="306"/>
        <end position="413"/>
    </location>
</feature>
<protein>
    <submittedName>
        <fullName evidence="8">SUMO specific peptidase 7b</fullName>
    </submittedName>
</protein>
<feature type="domain" description="Ubiquitin-like protease family profile" evidence="7">
    <location>
        <begin position="634"/>
        <end position="902"/>
    </location>
</feature>
<keyword evidence="2" id="KW-0597">Phosphoprotein</keyword>